<dbReference type="AlphaFoldDB" id="A0A833R582"/>
<feature type="compositionally biased region" description="Basic and acidic residues" evidence="1">
    <location>
        <begin position="1"/>
        <end position="14"/>
    </location>
</feature>
<protein>
    <submittedName>
        <fullName evidence="2">Uncharacterized protein</fullName>
    </submittedName>
</protein>
<sequence length="62" mass="6938">MDPPKSEETPKEETSFAVTDSVLQYLASDEPYSRRCRASSGQNPNHRHRSLQEVWVGFNGGG</sequence>
<dbReference type="EMBL" id="SWLB01000010">
    <property type="protein sequence ID" value="KAF3334022.1"/>
    <property type="molecule type" value="Genomic_DNA"/>
</dbReference>
<organism evidence="2 3">
    <name type="scientific">Carex littledalei</name>
    <dbReference type="NCBI Taxonomy" id="544730"/>
    <lineage>
        <taxon>Eukaryota</taxon>
        <taxon>Viridiplantae</taxon>
        <taxon>Streptophyta</taxon>
        <taxon>Embryophyta</taxon>
        <taxon>Tracheophyta</taxon>
        <taxon>Spermatophyta</taxon>
        <taxon>Magnoliopsida</taxon>
        <taxon>Liliopsida</taxon>
        <taxon>Poales</taxon>
        <taxon>Cyperaceae</taxon>
        <taxon>Cyperoideae</taxon>
        <taxon>Cariceae</taxon>
        <taxon>Carex</taxon>
        <taxon>Carex subgen. Euthyceras</taxon>
    </lineage>
</organism>
<evidence type="ECO:0000313" key="2">
    <source>
        <dbReference type="EMBL" id="KAF3334022.1"/>
    </source>
</evidence>
<reference evidence="2" key="1">
    <citation type="submission" date="2020-01" db="EMBL/GenBank/DDBJ databases">
        <title>Genome sequence of Kobresia littledalei, the first chromosome-level genome in the family Cyperaceae.</title>
        <authorList>
            <person name="Qu G."/>
        </authorList>
    </citation>
    <scope>NUCLEOTIDE SEQUENCE</scope>
    <source>
        <strain evidence="2">C.B.Clarke</strain>
        <tissue evidence="2">Leaf</tissue>
    </source>
</reference>
<gene>
    <name evidence="2" type="ORF">FCM35_KLT01713</name>
</gene>
<name>A0A833R582_9POAL</name>
<comment type="caution">
    <text evidence="2">The sequence shown here is derived from an EMBL/GenBank/DDBJ whole genome shotgun (WGS) entry which is preliminary data.</text>
</comment>
<dbReference type="Proteomes" id="UP000623129">
    <property type="component" value="Unassembled WGS sequence"/>
</dbReference>
<feature type="region of interest" description="Disordered" evidence="1">
    <location>
        <begin position="1"/>
        <end position="62"/>
    </location>
</feature>
<evidence type="ECO:0000256" key="1">
    <source>
        <dbReference type="SAM" id="MobiDB-lite"/>
    </source>
</evidence>
<evidence type="ECO:0000313" key="3">
    <source>
        <dbReference type="Proteomes" id="UP000623129"/>
    </source>
</evidence>
<accession>A0A833R582</accession>
<proteinExistence type="predicted"/>
<keyword evidence="3" id="KW-1185">Reference proteome</keyword>